<dbReference type="KEGG" id="ovi:T265_08270"/>
<evidence type="ECO:0000256" key="1">
    <source>
        <dbReference type="SAM" id="MobiDB-lite"/>
    </source>
</evidence>
<organism evidence="2 3">
    <name type="scientific">Opisthorchis viverrini</name>
    <name type="common">Southeast Asian liver fluke</name>
    <dbReference type="NCBI Taxonomy" id="6198"/>
    <lineage>
        <taxon>Eukaryota</taxon>
        <taxon>Metazoa</taxon>
        <taxon>Spiralia</taxon>
        <taxon>Lophotrochozoa</taxon>
        <taxon>Platyhelminthes</taxon>
        <taxon>Trematoda</taxon>
        <taxon>Digenea</taxon>
        <taxon>Opisthorchiida</taxon>
        <taxon>Opisthorchiata</taxon>
        <taxon>Opisthorchiidae</taxon>
        <taxon>Opisthorchis</taxon>
    </lineage>
</organism>
<dbReference type="AlphaFoldDB" id="A0A074ZKT7"/>
<sequence length="90" mass="10337">MSFQLEYDVDLYSTFIRVQLNSAESPVESKLVGKRIFSTEMRDMTNTHYEQKHNTPPHQTQMGFALFERNPNGLVQRGPTNSSDIAKTND</sequence>
<dbReference type="Proteomes" id="UP000054324">
    <property type="component" value="Unassembled WGS sequence"/>
</dbReference>
<evidence type="ECO:0000313" key="3">
    <source>
        <dbReference type="Proteomes" id="UP000054324"/>
    </source>
</evidence>
<reference evidence="2 3" key="1">
    <citation type="submission" date="2013-11" db="EMBL/GenBank/DDBJ databases">
        <title>Opisthorchis viverrini - life in the bile duct.</title>
        <authorList>
            <person name="Young N.D."/>
            <person name="Nagarajan N."/>
            <person name="Lin S.J."/>
            <person name="Korhonen P.K."/>
            <person name="Jex A.R."/>
            <person name="Hall R.S."/>
            <person name="Safavi-Hemami H."/>
            <person name="Kaewkong W."/>
            <person name="Bertrand D."/>
            <person name="Gao S."/>
            <person name="Seet Q."/>
            <person name="Wongkham S."/>
            <person name="Teh B.T."/>
            <person name="Wongkham C."/>
            <person name="Intapan P.M."/>
            <person name="Maleewong W."/>
            <person name="Yang X."/>
            <person name="Hu M."/>
            <person name="Wang Z."/>
            <person name="Hofmann A."/>
            <person name="Sternberg P.W."/>
            <person name="Tan P."/>
            <person name="Wang J."/>
            <person name="Gasser R.B."/>
        </authorList>
    </citation>
    <scope>NUCLEOTIDE SEQUENCE [LARGE SCALE GENOMIC DNA]</scope>
</reference>
<accession>A0A074ZKT7</accession>
<gene>
    <name evidence="2" type="ORF">T265_08270</name>
</gene>
<keyword evidence="3" id="KW-1185">Reference proteome</keyword>
<feature type="compositionally biased region" description="Polar residues" evidence="1">
    <location>
        <begin position="78"/>
        <end position="90"/>
    </location>
</feature>
<proteinExistence type="predicted"/>
<evidence type="ECO:0000313" key="2">
    <source>
        <dbReference type="EMBL" id="KER23975.1"/>
    </source>
</evidence>
<dbReference type="EMBL" id="KL596828">
    <property type="protein sequence ID" value="KER23975.1"/>
    <property type="molecule type" value="Genomic_DNA"/>
</dbReference>
<dbReference type="RefSeq" id="XP_009172282.1">
    <property type="nucleotide sequence ID" value="XM_009174018.1"/>
</dbReference>
<dbReference type="CTD" id="20322449"/>
<dbReference type="GeneID" id="20322449"/>
<protein>
    <submittedName>
        <fullName evidence="2">Uncharacterized protein</fullName>
    </submittedName>
</protein>
<feature type="region of interest" description="Disordered" evidence="1">
    <location>
        <begin position="70"/>
        <end position="90"/>
    </location>
</feature>
<name>A0A074ZKT7_OPIVI</name>